<dbReference type="SUPFAM" id="SSF102705">
    <property type="entry name" value="NIF3 (NGG1p interacting factor 3)-like"/>
    <property type="match status" value="1"/>
</dbReference>
<dbReference type="GeneID" id="82158626"/>
<dbReference type="Gene3D" id="3.40.1390.30">
    <property type="entry name" value="NIF3 (NGG1p interacting factor 3)-like"/>
    <property type="match status" value="2"/>
</dbReference>
<keyword evidence="2" id="KW-0479">Metal-binding</keyword>
<evidence type="ECO:0000313" key="4">
    <source>
        <dbReference type="Proteomes" id="UP001193734"/>
    </source>
</evidence>
<dbReference type="Pfam" id="PF01784">
    <property type="entry name" value="DUF34_NIF3"/>
    <property type="match status" value="1"/>
</dbReference>
<dbReference type="PANTHER" id="PTHR13799">
    <property type="entry name" value="NGG1 INTERACTING FACTOR 3"/>
    <property type="match status" value="1"/>
</dbReference>
<evidence type="ECO:0000256" key="1">
    <source>
        <dbReference type="ARBA" id="ARBA00006964"/>
    </source>
</evidence>
<dbReference type="PANTHER" id="PTHR13799:SF14">
    <property type="entry name" value="GTP CYCLOHYDROLASE 1 TYPE 2 HOMOLOG"/>
    <property type="match status" value="1"/>
</dbReference>
<dbReference type="EMBL" id="JABKKE010000029">
    <property type="protein sequence ID" value="NPE15161.1"/>
    <property type="molecule type" value="Genomic_DNA"/>
</dbReference>
<dbReference type="RefSeq" id="WP_172178418.1">
    <property type="nucleotide sequence ID" value="NZ_CASGIA010000032.1"/>
</dbReference>
<proteinExistence type="inferred from homology"/>
<accession>A0ABX2AX62</accession>
<sequence>MKIKEVLSALERFAPLPLQEGWDNSGLQVGLTEAEVSGALLCLDVNERIIDEAMDKGCNLVVSHHPLLFRGLKTISDADYVQRTVVKALRNDIAVVSMHTNMDNARSGVNWKMAEKIGLTDVRFMAAKTVDGIDGGSGVVGELSEEMAADDFILTVKRVFGVECAMCNELLRRKIRRVAICGGAGDFMLDDAVKAGADAFVTGEMHYHVYFGREQQIQICVIGHYQSEQFTSEVFQSVIREMCPDVPVHIASTCTNPILYI</sequence>
<name>A0ABX2AX62_9BACT</name>
<keyword evidence="4" id="KW-1185">Reference proteome</keyword>
<comment type="similarity">
    <text evidence="1">Belongs to the GTP cyclohydrolase I type 2/NIF3 family.</text>
</comment>
<dbReference type="InterPro" id="IPR002678">
    <property type="entry name" value="DUF34/NIF3"/>
</dbReference>
<comment type="caution">
    <text evidence="3">The sequence shown here is derived from an EMBL/GenBank/DDBJ whole genome shotgun (WGS) entry which is preliminary data.</text>
</comment>
<protein>
    <submittedName>
        <fullName evidence="3">Nif3-like dinuclear metal center hexameric protein</fullName>
    </submittedName>
</protein>
<gene>
    <name evidence="3" type="ORF">HPS55_12690</name>
</gene>
<evidence type="ECO:0000256" key="2">
    <source>
        <dbReference type="ARBA" id="ARBA00022723"/>
    </source>
</evidence>
<dbReference type="NCBIfam" id="TIGR00486">
    <property type="entry name" value="YbgI_SA1388"/>
    <property type="match status" value="1"/>
</dbReference>
<evidence type="ECO:0000313" key="3">
    <source>
        <dbReference type="EMBL" id="NPE15161.1"/>
    </source>
</evidence>
<dbReference type="InterPro" id="IPR036069">
    <property type="entry name" value="DUF34/NIF3_sf"/>
</dbReference>
<reference evidence="3 4" key="1">
    <citation type="submission" date="2020-05" db="EMBL/GenBank/DDBJ databases">
        <title>Distinct polysaccharide utilization as determinants for interspecies competition between intestinal Prevotella spp.</title>
        <authorList>
            <person name="Galvez E.J.C."/>
            <person name="Iljazovic A."/>
            <person name="Strowig T."/>
        </authorList>
    </citation>
    <scope>NUCLEOTIDE SEQUENCE [LARGE SCALE GENOMIC DNA]</scope>
    <source>
        <strain evidence="3 4">PROD</strain>
    </source>
</reference>
<organism evidence="3 4">
    <name type="scientific">Xylanibacter rodentium</name>
    <dbReference type="NCBI Taxonomy" id="2736289"/>
    <lineage>
        <taxon>Bacteria</taxon>
        <taxon>Pseudomonadati</taxon>
        <taxon>Bacteroidota</taxon>
        <taxon>Bacteroidia</taxon>
        <taxon>Bacteroidales</taxon>
        <taxon>Prevotellaceae</taxon>
        <taxon>Xylanibacter</taxon>
    </lineage>
</organism>
<dbReference type="Proteomes" id="UP001193734">
    <property type="component" value="Unassembled WGS sequence"/>
</dbReference>